<dbReference type="EMBL" id="UGKQ01000003">
    <property type="protein sequence ID" value="STS78521.1"/>
    <property type="molecule type" value="Genomic_DNA"/>
</dbReference>
<dbReference type="Proteomes" id="UP000254938">
    <property type="component" value="Unassembled WGS sequence"/>
</dbReference>
<dbReference type="AlphaFoldDB" id="A0A377TI19"/>
<name>A0A377TI19_KLEPN</name>
<protein>
    <recommendedName>
        <fullName evidence="3">DNA primase</fullName>
    </recommendedName>
</protein>
<dbReference type="SUPFAM" id="SSF56731">
    <property type="entry name" value="DNA primase core"/>
    <property type="match status" value="1"/>
</dbReference>
<sequence>MNIKECPVCGSTNWKVYFNLTNNVGKCFAGDHPEEIQFNKLVFLKHYSGKSRRAFEEYVHNALLSQGWAPKKEEVVLASAVELEGPVALPRHYELPIDGRLPDYLVERNITPELAKYFDLRYCVEGKHAYVDPYTDQVKGQAFDMRILIPIYDLNGVMKTFQGVTSPAQQNADISFQCSCRHPGGFSTTDITQLVSKPSSSVRGF</sequence>
<evidence type="ECO:0008006" key="3">
    <source>
        <dbReference type="Google" id="ProtNLM"/>
    </source>
</evidence>
<gene>
    <name evidence="1" type="ORF">NCTC9140_00154</name>
</gene>
<accession>A0A377TI19</accession>
<proteinExistence type="predicted"/>
<reference evidence="1 2" key="1">
    <citation type="submission" date="2018-06" db="EMBL/GenBank/DDBJ databases">
        <authorList>
            <consortium name="Pathogen Informatics"/>
            <person name="Doyle S."/>
        </authorList>
    </citation>
    <scope>NUCLEOTIDE SEQUENCE [LARGE SCALE GENOMIC DNA]</scope>
    <source>
        <strain evidence="1 2">NCTC9140</strain>
    </source>
</reference>
<organism evidence="1 2">
    <name type="scientific">Klebsiella pneumoniae</name>
    <dbReference type="NCBI Taxonomy" id="573"/>
    <lineage>
        <taxon>Bacteria</taxon>
        <taxon>Pseudomonadati</taxon>
        <taxon>Pseudomonadota</taxon>
        <taxon>Gammaproteobacteria</taxon>
        <taxon>Enterobacterales</taxon>
        <taxon>Enterobacteriaceae</taxon>
        <taxon>Klebsiella/Raoultella group</taxon>
        <taxon>Klebsiella</taxon>
        <taxon>Klebsiella pneumoniae complex</taxon>
    </lineage>
</organism>
<evidence type="ECO:0000313" key="1">
    <source>
        <dbReference type="EMBL" id="STS78521.1"/>
    </source>
</evidence>
<evidence type="ECO:0000313" key="2">
    <source>
        <dbReference type="Proteomes" id="UP000254938"/>
    </source>
</evidence>